<dbReference type="Pfam" id="PF03364">
    <property type="entry name" value="Polyketide_cyc"/>
    <property type="match status" value="1"/>
</dbReference>
<proteinExistence type="inferred from homology"/>
<dbReference type="InterPro" id="IPR023393">
    <property type="entry name" value="START-like_dom_sf"/>
</dbReference>
<dbReference type="GO" id="GO:0045333">
    <property type="term" value="P:cellular respiration"/>
    <property type="evidence" value="ECO:0007669"/>
    <property type="project" value="InterPro"/>
</dbReference>
<gene>
    <name evidence="5" type="ORF">BCR34DRAFT_578877</name>
</gene>
<dbReference type="EMBL" id="MCFA01000264">
    <property type="protein sequence ID" value="ORX96074.1"/>
    <property type="molecule type" value="Genomic_DNA"/>
</dbReference>
<dbReference type="Proteomes" id="UP000193144">
    <property type="component" value="Unassembled WGS sequence"/>
</dbReference>
<dbReference type="STRING" id="1231657.A0A1Y1YEQ6"/>
<dbReference type="Gene3D" id="3.30.530.20">
    <property type="match status" value="1"/>
</dbReference>
<name>A0A1Y1YEQ6_9PLEO</name>
<dbReference type="InterPro" id="IPR044996">
    <property type="entry name" value="COQ10-like"/>
</dbReference>
<keyword evidence="6" id="KW-1185">Reference proteome</keyword>
<accession>A0A1Y1YEQ6</accession>
<evidence type="ECO:0000313" key="6">
    <source>
        <dbReference type="Proteomes" id="UP000193144"/>
    </source>
</evidence>
<evidence type="ECO:0000256" key="3">
    <source>
        <dbReference type="ARBA" id="ARBA00024947"/>
    </source>
</evidence>
<evidence type="ECO:0000256" key="2">
    <source>
        <dbReference type="ARBA" id="ARBA00011814"/>
    </source>
</evidence>
<dbReference type="GO" id="GO:0005739">
    <property type="term" value="C:mitochondrion"/>
    <property type="evidence" value="ECO:0007669"/>
    <property type="project" value="TreeGrafter"/>
</dbReference>
<comment type="function">
    <text evidence="3">Required for the function of coenzyme Q in the respiratory chain. May serve as a chaperone or may be involved in the transport of Q6 from its site of synthesis to the catalytic sites of the respiratory complexes.</text>
</comment>
<comment type="similarity">
    <text evidence="1">Belongs to the COQ10 family.</text>
</comment>
<dbReference type="GO" id="GO:0048039">
    <property type="term" value="F:ubiquinone binding"/>
    <property type="evidence" value="ECO:0007669"/>
    <property type="project" value="InterPro"/>
</dbReference>
<dbReference type="OrthoDB" id="292693at2759"/>
<reference evidence="5 6" key="1">
    <citation type="submission" date="2016-07" db="EMBL/GenBank/DDBJ databases">
        <title>Pervasive Adenine N6-methylation of Active Genes in Fungi.</title>
        <authorList>
            <consortium name="DOE Joint Genome Institute"/>
            <person name="Mondo S.J."/>
            <person name="Dannebaum R.O."/>
            <person name="Kuo R.C."/>
            <person name="Labutti K."/>
            <person name="Haridas S."/>
            <person name="Kuo A."/>
            <person name="Salamov A."/>
            <person name="Ahrendt S.R."/>
            <person name="Lipzen A."/>
            <person name="Sullivan W."/>
            <person name="Andreopoulos W.B."/>
            <person name="Clum A."/>
            <person name="Lindquist E."/>
            <person name="Daum C."/>
            <person name="Ramamoorthy G.K."/>
            <person name="Gryganskyi A."/>
            <person name="Culley D."/>
            <person name="Magnuson J.K."/>
            <person name="James T.Y."/>
            <person name="O'Malley M.A."/>
            <person name="Stajich J.E."/>
            <person name="Spatafora J.W."/>
            <person name="Visel A."/>
            <person name="Grigoriev I.V."/>
        </authorList>
    </citation>
    <scope>NUCLEOTIDE SEQUENCE [LARGE SCALE GENOMIC DNA]</scope>
    <source>
        <strain evidence="5 6">CBS 115471</strain>
    </source>
</reference>
<dbReference type="InterPro" id="IPR005031">
    <property type="entry name" value="COQ10_START"/>
</dbReference>
<dbReference type="SUPFAM" id="SSF55961">
    <property type="entry name" value="Bet v1-like"/>
    <property type="match status" value="1"/>
</dbReference>
<organism evidence="5 6">
    <name type="scientific">Clohesyomyces aquaticus</name>
    <dbReference type="NCBI Taxonomy" id="1231657"/>
    <lineage>
        <taxon>Eukaryota</taxon>
        <taxon>Fungi</taxon>
        <taxon>Dikarya</taxon>
        <taxon>Ascomycota</taxon>
        <taxon>Pezizomycotina</taxon>
        <taxon>Dothideomycetes</taxon>
        <taxon>Pleosporomycetidae</taxon>
        <taxon>Pleosporales</taxon>
        <taxon>Lindgomycetaceae</taxon>
        <taxon>Clohesyomyces</taxon>
    </lineage>
</organism>
<dbReference type="PANTHER" id="PTHR12901:SF10">
    <property type="entry name" value="COENZYME Q-BINDING PROTEIN COQ10, MITOCHONDRIAL"/>
    <property type="match status" value="1"/>
</dbReference>
<evidence type="ECO:0000256" key="1">
    <source>
        <dbReference type="ARBA" id="ARBA00006885"/>
    </source>
</evidence>
<sequence>MASTKTLRPLLRDRTQFLRPQRRTFFPNPFDIPNPLASTSQSGHQTLTATRTLPYPPAPIYNIISDVPSYSSFLPYCQSSAVTKWSSPDATFHRCWPSEAQITVGWGGITESFISRIFCVPGRIVESVGGATESALNRDDITHHLDDKSGGNGTRSAQDGLLTHLRSRWTINPVPADSGKESEKTEVKLSLEFAFSNPMYSAVSAGVAPKVAEVMIKAFEERVNNLLIKRPDLVKASLADLDQTR</sequence>
<dbReference type="CDD" id="cd07813">
    <property type="entry name" value="COQ10p_like"/>
    <property type="match status" value="1"/>
</dbReference>
<evidence type="ECO:0000259" key="4">
    <source>
        <dbReference type="Pfam" id="PF03364"/>
    </source>
</evidence>
<dbReference type="PANTHER" id="PTHR12901">
    <property type="entry name" value="SPERM PROTEIN HOMOLOG"/>
    <property type="match status" value="1"/>
</dbReference>
<evidence type="ECO:0000313" key="5">
    <source>
        <dbReference type="EMBL" id="ORX96074.1"/>
    </source>
</evidence>
<comment type="subunit">
    <text evidence="2">Interacts with coenzyme Q.</text>
</comment>
<protein>
    <submittedName>
        <fullName evidence="5">Dehydrase and lipid transport-domain-containing protein</fullName>
    </submittedName>
</protein>
<comment type="caution">
    <text evidence="5">The sequence shown here is derived from an EMBL/GenBank/DDBJ whole genome shotgun (WGS) entry which is preliminary data.</text>
</comment>
<dbReference type="AlphaFoldDB" id="A0A1Y1YEQ6"/>
<feature type="domain" description="Coenzyme Q-binding protein COQ10 START" evidence="4">
    <location>
        <begin position="53"/>
        <end position="220"/>
    </location>
</feature>